<dbReference type="AlphaFoldDB" id="A0A7J0ED93"/>
<proteinExistence type="predicted"/>
<evidence type="ECO:0000313" key="2">
    <source>
        <dbReference type="Proteomes" id="UP000585474"/>
    </source>
</evidence>
<sequence length="122" mass="13538">MGWCVVALSTRTTPDGKGMREAFLDKVVNVEDSDDAGTSGVAPECVTVRVVNKDVRKTFSTLQATRPMHWAVIREDKHLQLCWTIEVITGRGSYDWAVTLCKRTAVVELCLVFTRALHGNLS</sequence>
<accession>A0A7J0ED93</accession>
<gene>
    <name evidence="1" type="ORF">Acr_03g0011790</name>
</gene>
<keyword evidence="2" id="KW-1185">Reference proteome</keyword>
<comment type="caution">
    <text evidence="1">The sequence shown here is derived from an EMBL/GenBank/DDBJ whole genome shotgun (WGS) entry which is preliminary data.</text>
</comment>
<dbReference type="EMBL" id="BJWL01000003">
    <property type="protein sequence ID" value="GFY84405.1"/>
    <property type="molecule type" value="Genomic_DNA"/>
</dbReference>
<reference evidence="1 2" key="1">
    <citation type="submission" date="2019-07" db="EMBL/GenBank/DDBJ databases">
        <title>De Novo Assembly of kiwifruit Actinidia rufa.</title>
        <authorList>
            <person name="Sugita-Konishi S."/>
            <person name="Sato K."/>
            <person name="Mori E."/>
            <person name="Abe Y."/>
            <person name="Kisaki G."/>
            <person name="Hamano K."/>
            <person name="Suezawa K."/>
            <person name="Otani M."/>
            <person name="Fukuda T."/>
            <person name="Manabe T."/>
            <person name="Gomi K."/>
            <person name="Tabuchi M."/>
            <person name="Akimitsu K."/>
            <person name="Kataoka I."/>
        </authorList>
    </citation>
    <scope>NUCLEOTIDE SEQUENCE [LARGE SCALE GENOMIC DNA]</scope>
    <source>
        <strain evidence="2">cv. Fuchu</strain>
    </source>
</reference>
<protein>
    <submittedName>
        <fullName evidence="1">Uncharacterized protein</fullName>
    </submittedName>
</protein>
<evidence type="ECO:0000313" key="1">
    <source>
        <dbReference type="EMBL" id="GFY84405.1"/>
    </source>
</evidence>
<dbReference type="Proteomes" id="UP000585474">
    <property type="component" value="Unassembled WGS sequence"/>
</dbReference>
<organism evidence="1 2">
    <name type="scientific">Actinidia rufa</name>
    <dbReference type="NCBI Taxonomy" id="165716"/>
    <lineage>
        <taxon>Eukaryota</taxon>
        <taxon>Viridiplantae</taxon>
        <taxon>Streptophyta</taxon>
        <taxon>Embryophyta</taxon>
        <taxon>Tracheophyta</taxon>
        <taxon>Spermatophyta</taxon>
        <taxon>Magnoliopsida</taxon>
        <taxon>eudicotyledons</taxon>
        <taxon>Gunneridae</taxon>
        <taxon>Pentapetalae</taxon>
        <taxon>asterids</taxon>
        <taxon>Ericales</taxon>
        <taxon>Actinidiaceae</taxon>
        <taxon>Actinidia</taxon>
    </lineage>
</organism>
<name>A0A7J0ED93_9ERIC</name>